<organism evidence="1">
    <name type="scientific">Ligilactobacillus ruminis</name>
    <dbReference type="NCBI Taxonomy" id="1623"/>
    <lineage>
        <taxon>Bacteria</taxon>
        <taxon>Bacillati</taxon>
        <taxon>Bacillota</taxon>
        <taxon>Bacilli</taxon>
        <taxon>Lactobacillales</taxon>
        <taxon>Lactobacillaceae</taxon>
        <taxon>Ligilactobacillus</taxon>
    </lineage>
</organism>
<evidence type="ECO:0000313" key="1">
    <source>
        <dbReference type="EMBL" id="MSA68008.1"/>
    </source>
</evidence>
<dbReference type="AlphaFoldDB" id="A0A6A8H5J0"/>
<gene>
    <name evidence="1" type="ORF">GKC89_02555</name>
</gene>
<name>A0A6A8H5J0_9LACO</name>
<reference evidence="1" key="1">
    <citation type="journal article" date="2019" name="Nat. Med.">
        <title>A library of human gut bacterial isolates paired with longitudinal multiomics data enables mechanistic microbiome research.</title>
        <authorList>
            <person name="Poyet M."/>
            <person name="Groussin M."/>
            <person name="Gibbons S.M."/>
            <person name="Avila-Pacheco J."/>
            <person name="Jiang X."/>
            <person name="Kearney S.M."/>
            <person name="Perrotta A.R."/>
            <person name="Berdy B."/>
            <person name="Zhao S."/>
            <person name="Lieberman T.D."/>
            <person name="Swanson P.K."/>
            <person name="Smith M."/>
            <person name="Roesemann S."/>
            <person name="Alexander J.E."/>
            <person name="Rich S.A."/>
            <person name="Livny J."/>
            <person name="Vlamakis H."/>
            <person name="Clish C."/>
            <person name="Bullock K."/>
            <person name="Deik A."/>
            <person name="Scott J."/>
            <person name="Pierce K.A."/>
            <person name="Xavier R.J."/>
            <person name="Alm E.J."/>
        </authorList>
    </citation>
    <scope>NUCLEOTIDE SEQUENCE</scope>
    <source>
        <strain evidence="1">BIOML-A18</strain>
    </source>
</reference>
<comment type="caution">
    <text evidence="1">The sequence shown here is derived from an EMBL/GenBank/DDBJ whole genome shotgun (WGS) entry which is preliminary data.</text>
</comment>
<accession>A0A6A8H5J0</accession>
<sequence length="57" mass="6261">MHHFDFQCKKDFARAKRVFLPIASAADLGTVPADLIGSFNLVFYNSAEDAVFKALGV</sequence>
<protein>
    <submittedName>
        <fullName evidence="1">Uncharacterized protein</fullName>
    </submittedName>
</protein>
<proteinExistence type="predicted"/>
<dbReference type="EMBL" id="WKOD01000004">
    <property type="protein sequence ID" value="MSA68008.1"/>
    <property type="molecule type" value="Genomic_DNA"/>
</dbReference>